<evidence type="ECO:0000256" key="1">
    <source>
        <dbReference type="ARBA" id="ARBA00022723"/>
    </source>
</evidence>
<evidence type="ECO:0000313" key="4">
    <source>
        <dbReference type="EMBL" id="MCP1110411.1"/>
    </source>
</evidence>
<accession>A0ABT1EI87</accession>
<dbReference type="EMBL" id="JAMZFV010000012">
    <property type="protein sequence ID" value="MCP1110411.1"/>
    <property type="molecule type" value="Genomic_DNA"/>
</dbReference>
<sequence>MRYLKERQKLIDCARKMEQQKLVMMSGGNVALRLGEDAFLVTPSAISYDVMVPGDIVMVNSEGEVLEGTRRPTSDLKALLYIFENMPEVNVVLHTHQPKAVAVSLVTDKLPLISTTMVDELHGEVMVAPFTISSDQGMGEVTVAYAGKALAVILKQHGIMAYGRDLEQALSAAIYLEETCEVYLSVLATGREVPVLTKEQIAAEEAPRGYYGQP</sequence>
<dbReference type="InterPro" id="IPR050197">
    <property type="entry name" value="Aldolase_class_II_sugar_metab"/>
</dbReference>
<name>A0ABT1EI87_9FIRM</name>
<dbReference type="Gene3D" id="3.40.225.10">
    <property type="entry name" value="Class II aldolase/adducin N-terminal domain"/>
    <property type="match status" value="1"/>
</dbReference>
<feature type="domain" description="Class II aldolase/adducin N-terminal" evidence="3">
    <location>
        <begin position="8"/>
        <end position="184"/>
    </location>
</feature>
<dbReference type="SMART" id="SM01007">
    <property type="entry name" value="Aldolase_II"/>
    <property type="match status" value="1"/>
</dbReference>
<evidence type="ECO:0000256" key="2">
    <source>
        <dbReference type="ARBA" id="ARBA00023239"/>
    </source>
</evidence>
<comment type="caution">
    <text evidence="4">The sequence shown here is derived from an EMBL/GenBank/DDBJ whole genome shotgun (WGS) entry which is preliminary data.</text>
</comment>
<dbReference type="Pfam" id="PF00596">
    <property type="entry name" value="Aldolase_II"/>
    <property type="match status" value="1"/>
</dbReference>
<dbReference type="Proteomes" id="UP001523565">
    <property type="component" value="Unassembled WGS sequence"/>
</dbReference>
<organism evidence="4 5">
    <name type="scientific">Ohessyouella blattaphilus</name>
    <dbReference type="NCBI Taxonomy" id="2949333"/>
    <lineage>
        <taxon>Bacteria</taxon>
        <taxon>Bacillati</taxon>
        <taxon>Bacillota</taxon>
        <taxon>Clostridia</taxon>
        <taxon>Lachnospirales</taxon>
        <taxon>Lachnospiraceae</taxon>
        <taxon>Ohessyouella</taxon>
    </lineage>
</organism>
<keyword evidence="1" id="KW-0479">Metal-binding</keyword>
<evidence type="ECO:0000313" key="5">
    <source>
        <dbReference type="Proteomes" id="UP001523565"/>
    </source>
</evidence>
<gene>
    <name evidence="4" type="ORF">NK118_09115</name>
</gene>
<dbReference type="SUPFAM" id="SSF53639">
    <property type="entry name" value="AraD/HMP-PK domain-like"/>
    <property type="match status" value="1"/>
</dbReference>
<dbReference type="PANTHER" id="PTHR22789">
    <property type="entry name" value="FUCULOSE PHOSPHATE ALDOLASE"/>
    <property type="match status" value="1"/>
</dbReference>
<evidence type="ECO:0000259" key="3">
    <source>
        <dbReference type="SMART" id="SM01007"/>
    </source>
</evidence>
<protein>
    <submittedName>
        <fullName evidence="4">Class II aldolase/adducin family protein</fullName>
    </submittedName>
</protein>
<dbReference type="InterPro" id="IPR036409">
    <property type="entry name" value="Aldolase_II/adducin_N_sf"/>
</dbReference>
<reference evidence="4 5" key="1">
    <citation type="journal article" date="2022" name="Genome Biol. Evol.">
        <title>Host diet, physiology and behaviors set the stage for Lachnospiraceae cladogenesis.</title>
        <authorList>
            <person name="Vera-Ponce De Leon A."/>
            <person name="Schneider M."/>
            <person name="Jahnes B.C."/>
            <person name="Sadowski V."/>
            <person name="Camuy-Velez L.A."/>
            <person name="Duan J."/>
            <person name="Sabree Z.L."/>
        </authorList>
    </citation>
    <scope>NUCLEOTIDE SEQUENCE [LARGE SCALE GENOMIC DNA]</scope>
    <source>
        <strain evidence="4 5">PAL227</strain>
    </source>
</reference>
<proteinExistence type="predicted"/>
<dbReference type="InterPro" id="IPR001303">
    <property type="entry name" value="Aldolase_II/adducin_N"/>
</dbReference>
<keyword evidence="5" id="KW-1185">Reference proteome</keyword>
<dbReference type="RefSeq" id="WP_262069292.1">
    <property type="nucleotide sequence ID" value="NZ_JAMXOC010000012.1"/>
</dbReference>
<keyword evidence="2" id="KW-0456">Lyase</keyword>
<dbReference type="PANTHER" id="PTHR22789:SF0">
    <property type="entry name" value="3-OXO-TETRONATE 4-PHOSPHATE DECARBOXYLASE-RELATED"/>
    <property type="match status" value="1"/>
</dbReference>